<feature type="repeat" description="WD" evidence="3">
    <location>
        <begin position="509"/>
        <end position="536"/>
    </location>
</feature>
<reference evidence="6 7" key="1">
    <citation type="journal article" date="2024" name="Nat. Commun.">
        <title>Phylogenomics reveals the evolutionary origins of lichenization in chlorophyte algae.</title>
        <authorList>
            <person name="Puginier C."/>
            <person name="Libourel C."/>
            <person name="Otte J."/>
            <person name="Skaloud P."/>
            <person name="Haon M."/>
            <person name="Grisel S."/>
            <person name="Petersen M."/>
            <person name="Berrin J.G."/>
            <person name="Delaux P.M."/>
            <person name="Dal Grande F."/>
            <person name="Keller J."/>
        </authorList>
    </citation>
    <scope>NUCLEOTIDE SEQUENCE [LARGE SCALE GENOMIC DNA]</scope>
    <source>
        <strain evidence="6 7">SAG 2043</strain>
    </source>
</reference>
<name>A0AAW1R5N5_9CHLO</name>
<dbReference type="SUPFAM" id="SSF50978">
    <property type="entry name" value="WD40 repeat-like"/>
    <property type="match status" value="1"/>
</dbReference>
<feature type="repeat" description="WD" evidence="3">
    <location>
        <begin position="278"/>
        <end position="319"/>
    </location>
</feature>
<dbReference type="AlphaFoldDB" id="A0AAW1R5N5"/>
<dbReference type="PRINTS" id="PR00320">
    <property type="entry name" value="GPROTEINBRPT"/>
</dbReference>
<proteinExistence type="predicted"/>
<evidence type="ECO:0000313" key="6">
    <source>
        <dbReference type="EMBL" id="KAK9828803.1"/>
    </source>
</evidence>
<feature type="repeat" description="WD" evidence="3">
    <location>
        <begin position="362"/>
        <end position="404"/>
    </location>
</feature>
<dbReference type="InterPro" id="IPR001680">
    <property type="entry name" value="WD40_rpt"/>
</dbReference>
<dbReference type="Pfam" id="PF00400">
    <property type="entry name" value="WD40"/>
    <property type="match status" value="4"/>
</dbReference>
<organism evidence="6 7">
    <name type="scientific">[Myrmecia] bisecta</name>
    <dbReference type="NCBI Taxonomy" id="41462"/>
    <lineage>
        <taxon>Eukaryota</taxon>
        <taxon>Viridiplantae</taxon>
        <taxon>Chlorophyta</taxon>
        <taxon>core chlorophytes</taxon>
        <taxon>Trebouxiophyceae</taxon>
        <taxon>Trebouxiales</taxon>
        <taxon>Trebouxiaceae</taxon>
        <taxon>Myrmecia</taxon>
    </lineage>
</organism>
<evidence type="ECO:0000256" key="3">
    <source>
        <dbReference type="PROSITE-ProRule" id="PRU00221"/>
    </source>
</evidence>
<dbReference type="PROSITE" id="PS50294">
    <property type="entry name" value="WD_REPEATS_REGION"/>
    <property type="match status" value="3"/>
</dbReference>
<protein>
    <recommendedName>
        <fullName evidence="5">Autophagy-related protein 16 domain-containing protein</fullName>
    </recommendedName>
</protein>
<dbReference type="InterPro" id="IPR045160">
    <property type="entry name" value="ATG16"/>
</dbReference>
<dbReference type="Gene3D" id="2.130.10.10">
    <property type="entry name" value="YVTN repeat-like/Quinoprotein amine dehydrogenase"/>
    <property type="match status" value="2"/>
</dbReference>
<feature type="repeat" description="WD" evidence="3">
    <location>
        <begin position="320"/>
        <end position="361"/>
    </location>
</feature>
<dbReference type="InterPro" id="IPR013923">
    <property type="entry name" value="Autophagy-rel_prot_16_dom"/>
</dbReference>
<evidence type="ECO:0000259" key="5">
    <source>
        <dbReference type="Pfam" id="PF08614"/>
    </source>
</evidence>
<gene>
    <name evidence="6" type="ORF">WJX72_002152</name>
</gene>
<comment type="caution">
    <text evidence="6">The sequence shown here is derived from an EMBL/GenBank/DDBJ whole genome shotgun (WGS) entry which is preliminary data.</text>
</comment>
<dbReference type="CDD" id="cd00200">
    <property type="entry name" value="WD40"/>
    <property type="match status" value="1"/>
</dbReference>
<dbReference type="InterPro" id="IPR019775">
    <property type="entry name" value="WD40_repeat_CS"/>
</dbReference>
<dbReference type="InterPro" id="IPR015943">
    <property type="entry name" value="WD40/YVTN_repeat-like_dom_sf"/>
</dbReference>
<feature type="domain" description="Autophagy-related protein 16" evidence="5">
    <location>
        <begin position="13"/>
        <end position="207"/>
    </location>
</feature>
<dbReference type="PROSITE" id="PS50082">
    <property type="entry name" value="WD_REPEATS_2"/>
    <property type="match status" value="5"/>
</dbReference>
<evidence type="ECO:0000313" key="7">
    <source>
        <dbReference type="Proteomes" id="UP001489004"/>
    </source>
</evidence>
<dbReference type="PANTHER" id="PTHR19878">
    <property type="entry name" value="AUTOPHAGY PROTEIN 16-LIKE"/>
    <property type="match status" value="1"/>
</dbReference>
<dbReference type="PROSITE" id="PS00678">
    <property type="entry name" value="WD_REPEATS_1"/>
    <property type="match status" value="2"/>
</dbReference>
<evidence type="ECO:0000256" key="1">
    <source>
        <dbReference type="ARBA" id="ARBA00022574"/>
    </source>
</evidence>
<evidence type="ECO:0000256" key="2">
    <source>
        <dbReference type="ARBA" id="ARBA00022737"/>
    </source>
</evidence>
<dbReference type="PANTHER" id="PTHR19878:SF8">
    <property type="entry name" value="AUTOPHAGY-RELATED 16, ISOFORM F"/>
    <property type="match status" value="1"/>
</dbReference>
<keyword evidence="4" id="KW-0175">Coiled coil</keyword>
<evidence type="ECO:0000256" key="4">
    <source>
        <dbReference type="SAM" id="Coils"/>
    </source>
</evidence>
<keyword evidence="1 3" id="KW-0853">WD repeat</keyword>
<dbReference type="Proteomes" id="UP001489004">
    <property type="component" value="Unassembled WGS sequence"/>
</dbReference>
<dbReference type="InterPro" id="IPR036322">
    <property type="entry name" value="WD40_repeat_dom_sf"/>
</dbReference>
<keyword evidence="2" id="KW-0677">Repeat</keyword>
<accession>A0AAW1R5N5</accession>
<sequence length="571" mass="62208">MEVPIDPQLAAAIFQQVKQRNAVQTEPFRQIVVDYQAVLHRCRELQVRKGQLEKEAGELRLENHSLAEQVAANLHAAASSEQMVALTAKLKEVEMELHDTWKAKAKLAEECMAATKQLGIVRENNEQQSKQLDEHSAEIKDLKVKLRDLRDQLDQERAAHALGTAELEARLKDKEAAEARAGQLEGENADLVRRLVELKSSEIERLNETNRMCDEMLANARNLERAAAASAAAAAAASQQQGRRHRGPSLSLLDQMKGLTRANSTPQSRVPKSALKSTAAHDGGCFALAFDRSGSRLASGGADKTVKIWEPATGNQISVLHGMLETVLEVSFTCDQRQLVAAGSDSALRMWEVDSGRSKHTLTGHTAKVSSVDCSPTEATRAISAGTDRCMKIWDLQRGYCLRTIICHSTCNSLRCTRDGAMICSGHFDGTLRFWDMRSPNKMVHEVSGLHAGAQLCSVAVGSHGGTVLTCGKDNMLKLVDIRTFQVQHSLRAPGFVVGTVWCTASMGPDERHVAAGSTDGSVFVWEVEKGEVVTTLKEPSAQSILATCWSPQGTPLVSSDKAGLLMFWNG</sequence>
<feature type="coiled-coil region" evidence="4">
    <location>
        <begin position="125"/>
        <end position="226"/>
    </location>
</feature>
<dbReference type="EMBL" id="JALJOR010000001">
    <property type="protein sequence ID" value="KAK9828803.1"/>
    <property type="molecule type" value="Genomic_DNA"/>
</dbReference>
<keyword evidence="7" id="KW-1185">Reference proteome</keyword>
<feature type="coiled-coil region" evidence="4">
    <location>
        <begin position="35"/>
        <end position="96"/>
    </location>
</feature>
<feature type="repeat" description="WD" evidence="3">
    <location>
        <begin position="419"/>
        <end position="445"/>
    </location>
</feature>
<dbReference type="GO" id="GO:0000045">
    <property type="term" value="P:autophagosome assembly"/>
    <property type="evidence" value="ECO:0007669"/>
    <property type="project" value="InterPro"/>
</dbReference>
<dbReference type="SMART" id="SM00320">
    <property type="entry name" value="WD40"/>
    <property type="match status" value="7"/>
</dbReference>
<dbReference type="Pfam" id="PF08614">
    <property type="entry name" value="ATG16"/>
    <property type="match status" value="1"/>
</dbReference>
<dbReference type="InterPro" id="IPR020472">
    <property type="entry name" value="WD40_PAC1"/>
</dbReference>